<evidence type="ECO:0000256" key="1">
    <source>
        <dbReference type="SAM" id="SignalP"/>
    </source>
</evidence>
<dbReference type="AlphaFoldDB" id="A0A6G1JZQ5"/>
<dbReference type="Proteomes" id="UP000799428">
    <property type="component" value="Unassembled WGS sequence"/>
</dbReference>
<keyword evidence="3" id="KW-1185">Reference proteome</keyword>
<feature type="signal peptide" evidence="1">
    <location>
        <begin position="1"/>
        <end position="18"/>
    </location>
</feature>
<feature type="chain" id="PRO_5026359512" description="GPI anchored protein" evidence="1">
    <location>
        <begin position="19"/>
        <end position="176"/>
    </location>
</feature>
<evidence type="ECO:0000313" key="3">
    <source>
        <dbReference type="Proteomes" id="UP000799428"/>
    </source>
</evidence>
<name>A0A6G1JZQ5_9PLEO</name>
<evidence type="ECO:0000313" key="2">
    <source>
        <dbReference type="EMBL" id="KAF2705752.1"/>
    </source>
</evidence>
<organism evidence="2 3">
    <name type="scientific">Pleomassaria siparia CBS 279.74</name>
    <dbReference type="NCBI Taxonomy" id="1314801"/>
    <lineage>
        <taxon>Eukaryota</taxon>
        <taxon>Fungi</taxon>
        <taxon>Dikarya</taxon>
        <taxon>Ascomycota</taxon>
        <taxon>Pezizomycotina</taxon>
        <taxon>Dothideomycetes</taxon>
        <taxon>Pleosporomycetidae</taxon>
        <taxon>Pleosporales</taxon>
        <taxon>Pleomassariaceae</taxon>
        <taxon>Pleomassaria</taxon>
    </lineage>
</organism>
<accession>A0A6G1JZQ5</accession>
<reference evidence="2" key="1">
    <citation type="journal article" date="2020" name="Stud. Mycol.">
        <title>101 Dothideomycetes genomes: a test case for predicting lifestyles and emergence of pathogens.</title>
        <authorList>
            <person name="Haridas S."/>
            <person name="Albert R."/>
            <person name="Binder M."/>
            <person name="Bloem J."/>
            <person name="Labutti K."/>
            <person name="Salamov A."/>
            <person name="Andreopoulos B."/>
            <person name="Baker S."/>
            <person name="Barry K."/>
            <person name="Bills G."/>
            <person name="Bluhm B."/>
            <person name="Cannon C."/>
            <person name="Castanera R."/>
            <person name="Culley D."/>
            <person name="Daum C."/>
            <person name="Ezra D."/>
            <person name="Gonzalez J."/>
            <person name="Henrissat B."/>
            <person name="Kuo A."/>
            <person name="Liang C."/>
            <person name="Lipzen A."/>
            <person name="Lutzoni F."/>
            <person name="Magnuson J."/>
            <person name="Mondo S."/>
            <person name="Nolan M."/>
            <person name="Ohm R."/>
            <person name="Pangilinan J."/>
            <person name="Park H.-J."/>
            <person name="Ramirez L."/>
            <person name="Alfaro M."/>
            <person name="Sun H."/>
            <person name="Tritt A."/>
            <person name="Yoshinaga Y."/>
            <person name="Zwiers L.-H."/>
            <person name="Turgeon B."/>
            <person name="Goodwin S."/>
            <person name="Spatafora J."/>
            <person name="Crous P."/>
            <person name="Grigoriev I."/>
        </authorList>
    </citation>
    <scope>NUCLEOTIDE SEQUENCE</scope>
    <source>
        <strain evidence="2">CBS 279.74</strain>
    </source>
</reference>
<dbReference type="EMBL" id="MU005777">
    <property type="protein sequence ID" value="KAF2705752.1"/>
    <property type="molecule type" value="Genomic_DNA"/>
</dbReference>
<gene>
    <name evidence="2" type="ORF">K504DRAFT_448210</name>
</gene>
<protein>
    <recommendedName>
        <fullName evidence="4">GPI anchored protein</fullName>
    </recommendedName>
</protein>
<evidence type="ECO:0008006" key="4">
    <source>
        <dbReference type="Google" id="ProtNLM"/>
    </source>
</evidence>
<keyword evidence="1" id="KW-0732">Signal</keyword>
<proteinExistence type="predicted"/>
<sequence>MARVTLMVVLGLAAVAFAADYPAATDSQIGGYYPAPAPTESTSSADGGYNPSATTYTGPMFNPSDAPNFGTKTTSALNATTTTIHTTYKSQSKHKCHSTNVTSTNVTLHATAHASHVSNYTVTSHSSILVASTTSASVATSTTSYPEEVSTAAAHTNYAGLMGTLAGGVVAGLALM</sequence>